<dbReference type="PANTHER" id="PTHR30569">
    <property type="entry name" value="CYTOSINE TRANSPORTER CODB"/>
    <property type="match status" value="1"/>
</dbReference>
<dbReference type="PANTHER" id="PTHR30569:SF0">
    <property type="entry name" value="CYTOSINE PERMEASE"/>
    <property type="match status" value="1"/>
</dbReference>
<dbReference type="GO" id="GO:0005886">
    <property type="term" value="C:plasma membrane"/>
    <property type="evidence" value="ECO:0007669"/>
    <property type="project" value="TreeGrafter"/>
</dbReference>
<gene>
    <name evidence="7" type="ORF">CFB84_38415</name>
</gene>
<feature type="transmembrane region" description="Helical" evidence="6">
    <location>
        <begin position="385"/>
        <end position="405"/>
    </location>
</feature>
<reference evidence="8" key="1">
    <citation type="submission" date="2017-06" db="EMBL/GenBank/DDBJ databases">
        <authorList>
            <person name="LiPuma J."/>
            <person name="Spilker T."/>
        </authorList>
    </citation>
    <scope>NUCLEOTIDE SEQUENCE [LARGE SCALE GENOMIC DNA]</scope>
    <source>
        <strain evidence="8">AU17325</strain>
    </source>
</reference>
<feature type="transmembrane region" description="Helical" evidence="6">
    <location>
        <begin position="417"/>
        <end position="437"/>
    </location>
</feature>
<evidence type="ECO:0000313" key="7">
    <source>
        <dbReference type="EMBL" id="OXI33606.1"/>
    </source>
</evidence>
<keyword evidence="5 6" id="KW-0472">Membrane</keyword>
<sequence length="476" mass="50583">MHSESHLTSRTDDHALEAVPDNERQNWLQLSWSTAGIVTTLIQLFVGALVTFVAGIRIGLLAGLFVAVAGALLGWGAGHIAYRTGLSSTVLSRRHGLGPRGSALLALVFGFMITGFIALENALLYKGFLFYLDRPDTLEMRLLVYGILSVAWILLTAFGFRLVARVSSLALLAFLAVLAYMMVEVIAASGQSWASVTQFGAQMPVAALHALGADTDIGKFTFCVNVMIGSAGALALIDADLGRYAKSSRDIAIAAVIGNVFMDVVMVAVGGIVMYAGMDQIVAHHMKAGGMTEAAARTLALQSPDSVAVAFIVFGGLFGTLLMVFAQSKAQVLNTYSASLSLTNLADALFDWRPGRFTFVVLANVLACLMLVGSILAWFNSFITVLGVLTTGFAGIVIADYLLVGRMPGCAAPADEEINWAGVVTVAAGFVLAHYVLERVVPIEFFTSLITSFVLYPVLRVGMLKRTKPARGQVEG</sequence>
<keyword evidence="3 6" id="KW-0812">Transmembrane</keyword>
<feature type="transmembrane region" description="Helical" evidence="6">
    <location>
        <begin position="307"/>
        <end position="326"/>
    </location>
</feature>
<proteinExistence type="inferred from homology"/>
<evidence type="ECO:0000313" key="8">
    <source>
        <dbReference type="Proteomes" id="UP000214600"/>
    </source>
</evidence>
<comment type="subcellular location">
    <subcellularLocation>
        <location evidence="1">Membrane</location>
        <topology evidence="1">Multi-pass membrane protein</topology>
    </subcellularLocation>
</comment>
<feature type="transmembrane region" description="Helical" evidence="6">
    <location>
        <begin position="32"/>
        <end position="54"/>
    </location>
</feature>
<dbReference type="EMBL" id="NKFA01000032">
    <property type="protein sequence ID" value="OXI33606.1"/>
    <property type="molecule type" value="Genomic_DNA"/>
</dbReference>
<evidence type="ECO:0000256" key="3">
    <source>
        <dbReference type="ARBA" id="ARBA00022692"/>
    </source>
</evidence>
<keyword evidence="4 6" id="KW-1133">Transmembrane helix</keyword>
<feature type="transmembrane region" description="Helical" evidence="6">
    <location>
        <begin position="60"/>
        <end position="82"/>
    </location>
</feature>
<comment type="caution">
    <text evidence="7">The sequence shown here is derived from an EMBL/GenBank/DDBJ whole genome shotgun (WGS) entry which is preliminary data.</text>
</comment>
<dbReference type="Pfam" id="PF02133">
    <property type="entry name" value="Transp_cyt_pur"/>
    <property type="match status" value="1"/>
</dbReference>
<feature type="transmembrane region" description="Helical" evidence="6">
    <location>
        <begin position="143"/>
        <end position="164"/>
    </location>
</feature>
<comment type="similarity">
    <text evidence="2">Belongs to the purine-cytosine permease (2.A.39) family.</text>
</comment>
<name>A0A228HTW5_9BURK</name>
<dbReference type="RefSeq" id="WP_089454211.1">
    <property type="nucleotide sequence ID" value="NZ_NKFA01000032.1"/>
</dbReference>
<reference evidence="7 8" key="2">
    <citation type="submission" date="2017-08" db="EMBL/GenBank/DDBJ databases">
        <title>WGS of novel Burkholderia cepaca complex species.</title>
        <authorList>
            <person name="Lipuma J."/>
            <person name="Spilker T."/>
        </authorList>
    </citation>
    <scope>NUCLEOTIDE SEQUENCE [LARGE SCALE GENOMIC DNA]</scope>
    <source>
        <strain evidence="7 8">AU17325</strain>
    </source>
</reference>
<feature type="transmembrane region" description="Helical" evidence="6">
    <location>
        <begin position="357"/>
        <end position="379"/>
    </location>
</feature>
<dbReference type="GO" id="GO:0015209">
    <property type="term" value="F:cytosine transmembrane transporter activity"/>
    <property type="evidence" value="ECO:0007669"/>
    <property type="project" value="InterPro"/>
</dbReference>
<feature type="transmembrane region" description="Helical" evidence="6">
    <location>
        <begin position="443"/>
        <end position="463"/>
    </location>
</feature>
<feature type="transmembrane region" description="Helical" evidence="6">
    <location>
        <begin position="217"/>
        <end position="239"/>
    </location>
</feature>
<feature type="transmembrane region" description="Helical" evidence="6">
    <location>
        <begin position="251"/>
        <end position="276"/>
    </location>
</feature>
<accession>A0A228HTW5</accession>
<protein>
    <submittedName>
        <fullName evidence="7">Purine-cytosine permease-like transporter</fullName>
    </submittedName>
</protein>
<feature type="transmembrane region" description="Helical" evidence="6">
    <location>
        <begin position="103"/>
        <end position="123"/>
    </location>
</feature>
<evidence type="ECO:0000256" key="6">
    <source>
        <dbReference type="SAM" id="Phobius"/>
    </source>
</evidence>
<dbReference type="Proteomes" id="UP000214600">
    <property type="component" value="Unassembled WGS sequence"/>
</dbReference>
<dbReference type="Gene3D" id="1.10.4160.10">
    <property type="entry name" value="Hydantoin permease"/>
    <property type="match status" value="1"/>
</dbReference>
<dbReference type="InterPro" id="IPR001248">
    <property type="entry name" value="Pur-cyt_permease"/>
</dbReference>
<evidence type="ECO:0000256" key="2">
    <source>
        <dbReference type="ARBA" id="ARBA00008974"/>
    </source>
</evidence>
<evidence type="ECO:0000256" key="1">
    <source>
        <dbReference type="ARBA" id="ARBA00004141"/>
    </source>
</evidence>
<dbReference type="InterPro" id="IPR030191">
    <property type="entry name" value="CodB"/>
</dbReference>
<feature type="transmembrane region" description="Helical" evidence="6">
    <location>
        <begin position="171"/>
        <end position="194"/>
    </location>
</feature>
<evidence type="ECO:0000256" key="5">
    <source>
        <dbReference type="ARBA" id="ARBA00023136"/>
    </source>
</evidence>
<dbReference type="OrthoDB" id="9780088at2"/>
<organism evidence="7 8">
    <name type="scientific">Burkholderia aenigmatica</name>
    <dbReference type="NCBI Taxonomy" id="2015348"/>
    <lineage>
        <taxon>Bacteria</taxon>
        <taxon>Pseudomonadati</taxon>
        <taxon>Pseudomonadota</taxon>
        <taxon>Betaproteobacteria</taxon>
        <taxon>Burkholderiales</taxon>
        <taxon>Burkholderiaceae</taxon>
        <taxon>Burkholderia</taxon>
        <taxon>Burkholderia cepacia complex</taxon>
    </lineage>
</organism>
<evidence type="ECO:0000256" key="4">
    <source>
        <dbReference type="ARBA" id="ARBA00022989"/>
    </source>
</evidence>
<dbReference type="AlphaFoldDB" id="A0A228HTW5"/>